<protein>
    <submittedName>
        <fullName evidence="1">Unnamed protein product</fullName>
    </submittedName>
</protein>
<comment type="caution">
    <text evidence="1">The sequence shown here is derived from an EMBL/GenBank/DDBJ whole genome shotgun (WGS) entry which is preliminary data.</text>
</comment>
<dbReference type="PANTHER" id="PTHR33714:SF3">
    <property type="entry name" value="COUNTING FACTOR-ASSOCIATED PROTEIN A-RELATED"/>
    <property type="match status" value="1"/>
</dbReference>
<sequence length="526" mass="58307">MTITRELGCTPQENHRKPKCEDAGEVHFVKDCTNYYSGGWDNYGLINDAFGWNMSYLIVEEYEANVDDMWWWGGCSSSNLINATAYLLDEACHTNLAGTTSTKLTLGHSLFITKYDDPDCTTAVNKTEVTLAMINRGLCVDNARRLYLGGPRLRMTAVAIFEDSSCTETPVRIKFTVDFMCGAERDHAKTVCGRDGESLYSISNCTNDYAGLSSTVFGNNTPYIIMEEFSTTSCNWQAQKTTVYLADGACHSNTDDATSFKATLTTAGTATIATYSDTYCNVPQDNITVSKQMFTLYQCVDGQGCIPENEYGCSRRFSVGGVDISMRTSVLKAVAVYDDKDFSTLPVVLAAYPVRTCSIETTSKCQKIDTWAYALYQEPESIDDLAAFSASKFGSGPYLIMEYYASETNCQTLKSAVVYKADGKCHPKVSDDTFFKITPGFGNSVTIASYPTSICSDFDAEYVTVGTKLINTGRCFKGNQRLYANMSSLFTPSPPLMVDVESMTREQIMFPEWLWEPTPRQIFQSD</sequence>
<name>A0A9W6TXA7_9STRA</name>
<reference evidence="1" key="1">
    <citation type="submission" date="2023-04" db="EMBL/GenBank/DDBJ databases">
        <title>Phytophthora fragariaefolia NBRC 109709.</title>
        <authorList>
            <person name="Ichikawa N."/>
            <person name="Sato H."/>
            <person name="Tonouchi N."/>
        </authorList>
    </citation>
    <scope>NUCLEOTIDE SEQUENCE</scope>
    <source>
        <strain evidence="1">NBRC 109709</strain>
    </source>
</reference>
<keyword evidence="2" id="KW-1185">Reference proteome</keyword>
<evidence type="ECO:0000313" key="2">
    <source>
        <dbReference type="Proteomes" id="UP001165121"/>
    </source>
</evidence>
<dbReference type="AlphaFoldDB" id="A0A9W6TXA7"/>
<dbReference type="OrthoDB" id="128049at2759"/>
<evidence type="ECO:0000313" key="1">
    <source>
        <dbReference type="EMBL" id="GMF21735.1"/>
    </source>
</evidence>
<proteinExistence type="predicted"/>
<gene>
    <name evidence="1" type="ORF">Pfra01_000298700</name>
</gene>
<accession>A0A9W6TXA7</accession>
<dbReference type="Proteomes" id="UP001165121">
    <property type="component" value="Unassembled WGS sequence"/>
</dbReference>
<dbReference type="PANTHER" id="PTHR33714">
    <property type="entry name" value="COUNTING FACTOR-ASSOCIATED PROTEIN A-RELATED"/>
    <property type="match status" value="1"/>
</dbReference>
<organism evidence="1 2">
    <name type="scientific">Phytophthora fragariaefolia</name>
    <dbReference type="NCBI Taxonomy" id="1490495"/>
    <lineage>
        <taxon>Eukaryota</taxon>
        <taxon>Sar</taxon>
        <taxon>Stramenopiles</taxon>
        <taxon>Oomycota</taxon>
        <taxon>Peronosporomycetes</taxon>
        <taxon>Peronosporales</taxon>
        <taxon>Peronosporaceae</taxon>
        <taxon>Phytophthora</taxon>
    </lineage>
</organism>
<dbReference type="EMBL" id="BSXT01000235">
    <property type="protein sequence ID" value="GMF21735.1"/>
    <property type="molecule type" value="Genomic_DNA"/>
</dbReference>